<accession>A0A4Z2F8D3</accession>
<protein>
    <submittedName>
        <fullName evidence="1">Uncharacterized protein</fullName>
    </submittedName>
</protein>
<reference evidence="1 2" key="1">
    <citation type="submission" date="2019-03" db="EMBL/GenBank/DDBJ databases">
        <title>First draft genome of Liparis tanakae, snailfish: a comprehensive survey of snailfish specific genes.</title>
        <authorList>
            <person name="Kim W."/>
            <person name="Song I."/>
            <person name="Jeong J.-H."/>
            <person name="Kim D."/>
            <person name="Kim S."/>
            <person name="Ryu S."/>
            <person name="Song J.Y."/>
            <person name="Lee S.K."/>
        </authorList>
    </citation>
    <scope>NUCLEOTIDE SEQUENCE [LARGE SCALE GENOMIC DNA]</scope>
    <source>
        <tissue evidence="1">Muscle</tissue>
    </source>
</reference>
<dbReference type="AlphaFoldDB" id="A0A4Z2F8D3"/>
<gene>
    <name evidence="1" type="ORF">EYF80_052767</name>
</gene>
<keyword evidence="2" id="KW-1185">Reference proteome</keyword>
<proteinExistence type="predicted"/>
<dbReference type="Proteomes" id="UP000314294">
    <property type="component" value="Unassembled WGS sequence"/>
</dbReference>
<dbReference type="EMBL" id="SRLO01001537">
    <property type="protein sequence ID" value="TNN37071.1"/>
    <property type="molecule type" value="Genomic_DNA"/>
</dbReference>
<name>A0A4Z2F8D3_9TELE</name>
<evidence type="ECO:0000313" key="1">
    <source>
        <dbReference type="EMBL" id="TNN37071.1"/>
    </source>
</evidence>
<organism evidence="1 2">
    <name type="scientific">Liparis tanakae</name>
    <name type="common">Tanaka's snailfish</name>
    <dbReference type="NCBI Taxonomy" id="230148"/>
    <lineage>
        <taxon>Eukaryota</taxon>
        <taxon>Metazoa</taxon>
        <taxon>Chordata</taxon>
        <taxon>Craniata</taxon>
        <taxon>Vertebrata</taxon>
        <taxon>Euteleostomi</taxon>
        <taxon>Actinopterygii</taxon>
        <taxon>Neopterygii</taxon>
        <taxon>Teleostei</taxon>
        <taxon>Neoteleostei</taxon>
        <taxon>Acanthomorphata</taxon>
        <taxon>Eupercaria</taxon>
        <taxon>Perciformes</taxon>
        <taxon>Cottioidei</taxon>
        <taxon>Cottales</taxon>
        <taxon>Liparidae</taxon>
        <taxon>Liparis</taxon>
    </lineage>
</organism>
<sequence length="121" mass="13275">MFLCGGDLVVPLRISINTAVTLLVFDCNWSRCSSTFVYKRSQVNKWSIRASLSVGGSGLSCALVASPDLTMTPDLTTTPCSQHRHMDRSRTVMRERDSWLGASRLNLGHATGFDGVQSLRP</sequence>
<comment type="caution">
    <text evidence="1">The sequence shown here is derived from an EMBL/GenBank/DDBJ whole genome shotgun (WGS) entry which is preliminary data.</text>
</comment>
<evidence type="ECO:0000313" key="2">
    <source>
        <dbReference type="Proteomes" id="UP000314294"/>
    </source>
</evidence>